<keyword evidence="3" id="KW-1185">Reference proteome</keyword>
<gene>
    <name evidence="2" type="ORF">BXYJ_LOCUS12857</name>
</gene>
<dbReference type="Proteomes" id="UP000582659">
    <property type="component" value="Unassembled WGS sequence"/>
</dbReference>
<evidence type="ECO:0000313" key="3">
    <source>
        <dbReference type="Proteomes" id="UP000659654"/>
    </source>
</evidence>
<organism evidence="2 3">
    <name type="scientific">Bursaphelenchus xylophilus</name>
    <name type="common">Pinewood nematode worm</name>
    <name type="synonym">Aphelenchoides xylophilus</name>
    <dbReference type="NCBI Taxonomy" id="6326"/>
    <lineage>
        <taxon>Eukaryota</taxon>
        <taxon>Metazoa</taxon>
        <taxon>Ecdysozoa</taxon>
        <taxon>Nematoda</taxon>
        <taxon>Chromadorea</taxon>
        <taxon>Rhabditida</taxon>
        <taxon>Tylenchina</taxon>
        <taxon>Tylenchomorpha</taxon>
        <taxon>Aphelenchoidea</taxon>
        <taxon>Aphelenchoididae</taxon>
        <taxon>Bursaphelenchus</taxon>
    </lineage>
</organism>
<proteinExistence type="predicted"/>
<protein>
    <submittedName>
        <fullName evidence="2">(pine wood nematode) hypothetical protein</fullName>
    </submittedName>
</protein>
<dbReference type="EMBL" id="CAJFDI010000005">
    <property type="protein sequence ID" value="CAD5232766.1"/>
    <property type="molecule type" value="Genomic_DNA"/>
</dbReference>
<sequence length="109" mass="10888">MMVVTSVPKPVRKAINGLGVNFSVVDPPGNSMQFLAVFVMVLAMLAQASGFLFPPPAPAACCVPPPPPCCTPPPPPPCGGGCAPPPPPCCQAAAPAPFNPLAALFGNGK</sequence>
<dbReference type="Proteomes" id="UP000659654">
    <property type="component" value="Unassembled WGS sequence"/>
</dbReference>
<dbReference type="SMR" id="A0A7I8X8K8"/>
<dbReference type="EMBL" id="CAJFCV020000005">
    <property type="protein sequence ID" value="CAG9125714.1"/>
    <property type="molecule type" value="Genomic_DNA"/>
</dbReference>
<feature type="transmembrane region" description="Helical" evidence="1">
    <location>
        <begin position="32"/>
        <end position="53"/>
    </location>
</feature>
<reference evidence="2" key="1">
    <citation type="submission" date="2020-09" db="EMBL/GenBank/DDBJ databases">
        <authorList>
            <person name="Kikuchi T."/>
        </authorList>
    </citation>
    <scope>NUCLEOTIDE SEQUENCE</scope>
    <source>
        <strain evidence="2">Ka4C1</strain>
    </source>
</reference>
<evidence type="ECO:0000256" key="1">
    <source>
        <dbReference type="SAM" id="Phobius"/>
    </source>
</evidence>
<keyword evidence="1" id="KW-1133">Transmembrane helix</keyword>
<keyword evidence="1" id="KW-0472">Membrane</keyword>
<dbReference type="AlphaFoldDB" id="A0A7I8X8K8"/>
<evidence type="ECO:0000313" key="2">
    <source>
        <dbReference type="EMBL" id="CAD5232766.1"/>
    </source>
</evidence>
<accession>A0A7I8X8K8</accession>
<name>A0A7I8X8K8_BURXY</name>
<comment type="caution">
    <text evidence="2">The sequence shown here is derived from an EMBL/GenBank/DDBJ whole genome shotgun (WGS) entry which is preliminary data.</text>
</comment>
<keyword evidence="1" id="KW-0812">Transmembrane</keyword>